<dbReference type="EMBL" id="WJJP01000098">
    <property type="protein sequence ID" value="MBD3323572.1"/>
    <property type="molecule type" value="Genomic_DNA"/>
</dbReference>
<dbReference type="PROSITE" id="PS00758">
    <property type="entry name" value="ARGE_DAPE_CPG2_1"/>
    <property type="match status" value="1"/>
</dbReference>
<dbReference type="Pfam" id="PF04389">
    <property type="entry name" value="Peptidase_M28"/>
    <property type="match status" value="1"/>
</dbReference>
<evidence type="ECO:0000313" key="4">
    <source>
        <dbReference type="Proteomes" id="UP000649604"/>
    </source>
</evidence>
<evidence type="ECO:0000256" key="1">
    <source>
        <dbReference type="ARBA" id="ARBA00022801"/>
    </source>
</evidence>
<protein>
    <submittedName>
        <fullName evidence="3">M28 family peptidase</fullName>
    </submittedName>
</protein>
<evidence type="ECO:0000313" key="3">
    <source>
        <dbReference type="EMBL" id="MBD3323572.1"/>
    </source>
</evidence>
<feature type="domain" description="Peptidase M28" evidence="2">
    <location>
        <begin position="74"/>
        <end position="149"/>
    </location>
</feature>
<dbReference type="Gene3D" id="3.40.630.10">
    <property type="entry name" value="Zn peptidases"/>
    <property type="match status" value="1"/>
</dbReference>
<comment type="caution">
    <text evidence="3">The sequence shown here is derived from an EMBL/GenBank/DDBJ whole genome shotgun (WGS) entry which is preliminary data.</text>
</comment>
<organism evidence="3 4">
    <name type="scientific">candidate division KSB3 bacterium</name>
    <dbReference type="NCBI Taxonomy" id="2044937"/>
    <lineage>
        <taxon>Bacteria</taxon>
        <taxon>candidate division KSB3</taxon>
    </lineage>
</organism>
<feature type="non-terminal residue" evidence="3">
    <location>
        <position position="224"/>
    </location>
</feature>
<dbReference type="Proteomes" id="UP000649604">
    <property type="component" value="Unassembled WGS sequence"/>
</dbReference>
<dbReference type="InterPro" id="IPR007484">
    <property type="entry name" value="Peptidase_M28"/>
</dbReference>
<name>A0A9D5JT99_9BACT</name>
<dbReference type="SUPFAM" id="SSF53187">
    <property type="entry name" value="Zn-dependent exopeptidases"/>
    <property type="match status" value="1"/>
</dbReference>
<dbReference type="InterPro" id="IPR001261">
    <property type="entry name" value="ArgE/DapE_CS"/>
</dbReference>
<dbReference type="AlphaFoldDB" id="A0A9D5JT99"/>
<gene>
    <name evidence="3" type="ORF">GF339_03245</name>
</gene>
<reference evidence="3" key="1">
    <citation type="submission" date="2019-11" db="EMBL/GenBank/DDBJ databases">
        <title>Microbial mats filling the niche in hypersaline microbial mats.</title>
        <authorList>
            <person name="Wong H.L."/>
            <person name="Macleod F.I."/>
            <person name="White R.A. III"/>
            <person name="Burns B.P."/>
        </authorList>
    </citation>
    <scope>NUCLEOTIDE SEQUENCE</scope>
    <source>
        <strain evidence="3">Rbin_158</strain>
    </source>
</reference>
<sequence length="224" mass="24507">MVTTMKFETFEDILTELVPIRESITAIGEIVLANLVMIGEIAAPTFSEQRRVEFLKDRFTESALIDCSIDQQENIYAILPGEKGKDNILLVAHLDTVFTEDVDHTVHVRPDVLIGPGLADNSLGLATIATLPSILNHLQIQLQSNLILMGASRSQGRGDLAGLRFFLANADLPIKAGISVEGFHLGRLSHSSIGMLRGEINCTVPEEYDWTRLGETGAILTLNE</sequence>
<keyword evidence="1" id="KW-0378">Hydrolase</keyword>
<proteinExistence type="predicted"/>
<accession>A0A9D5JT99</accession>
<evidence type="ECO:0000259" key="2">
    <source>
        <dbReference type="Pfam" id="PF04389"/>
    </source>
</evidence>